<evidence type="ECO:0000313" key="1">
    <source>
        <dbReference type="EMBL" id="AJF06389.1"/>
    </source>
</evidence>
<proteinExistence type="predicted"/>
<dbReference type="HOGENOM" id="CLU_581086_0_0_7"/>
<protein>
    <recommendedName>
        <fullName evidence="3">DUF4382 domain-containing protein</fullName>
    </recommendedName>
</protein>
<dbReference type="SMR" id="A0A0B5FP01"/>
<dbReference type="STRING" id="483547.GSUB_07285"/>
<dbReference type="PANTHER" id="PTHR47197:SF3">
    <property type="entry name" value="DIHYDRO-HEME D1 DEHYDROGENASE"/>
    <property type="match status" value="1"/>
</dbReference>
<dbReference type="PANTHER" id="PTHR47197">
    <property type="entry name" value="PROTEIN NIRF"/>
    <property type="match status" value="1"/>
</dbReference>
<dbReference type="SUPFAM" id="SSF51004">
    <property type="entry name" value="C-terminal (heme d1) domain of cytochrome cd1-nitrite reductase"/>
    <property type="match status" value="1"/>
</dbReference>
<dbReference type="KEGG" id="gsb:GSUB_07285"/>
<evidence type="ECO:0008006" key="3">
    <source>
        <dbReference type="Google" id="ProtNLM"/>
    </source>
</evidence>
<dbReference type="OrthoDB" id="5392326at2"/>
<dbReference type="InterPro" id="IPR011048">
    <property type="entry name" value="Haem_d1_sf"/>
</dbReference>
<dbReference type="Gene3D" id="2.130.10.10">
    <property type="entry name" value="YVTN repeat-like/Quinoprotein amine dehydrogenase"/>
    <property type="match status" value="2"/>
</dbReference>
<dbReference type="AlphaFoldDB" id="A0A0B5FP01"/>
<dbReference type="EMBL" id="CP010311">
    <property type="protein sequence ID" value="AJF06389.1"/>
    <property type="molecule type" value="Genomic_DNA"/>
</dbReference>
<accession>A0A0B5FP01</accession>
<dbReference type="InterPro" id="IPR051200">
    <property type="entry name" value="Host-pathogen_enzymatic-act"/>
</dbReference>
<dbReference type="RefSeq" id="WP_040199989.1">
    <property type="nucleotide sequence ID" value="NZ_CP010311.1"/>
</dbReference>
<name>A0A0B5FP01_9BACT</name>
<keyword evidence="2" id="KW-1185">Reference proteome</keyword>
<evidence type="ECO:0000313" key="2">
    <source>
        <dbReference type="Proteomes" id="UP000035036"/>
    </source>
</evidence>
<dbReference type="Proteomes" id="UP000035036">
    <property type="component" value="Chromosome"/>
</dbReference>
<gene>
    <name evidence="1" type="ORF">GSUB_07285</name>
</gene>
<organism evidence="1 2">
    <name type="scientific">Geoalkalibacter subterraneus</name>
    <dbReference type="NCBI Taxonomy" id="483547"/>
    <lineage>
        <taxon>Bacteria</taxon>
        <taxon>Pseudomonadati</taxon>
        <taxon>Thermodesulfobacteriota</taxon>
        <taxon>Desulfuromonadia</taxon>
        <taxon>Desulfuromonadales</taxon>
        <taxon>Geoalkalibacteraceae</taxon>
        <taxon>Geoalkalibacter</taxon>
    </lineage>
</organism>
<reference evidence="1 2" key="1">
    <citation type="journal article" date="2015" name="Genome Announc.">
        <title>Genomes of Geoalkalibacter ferrihydriticus Z-0531T and Geoalkalibacter subterraneus Red1T, Two Haloalkaliphilic Metal-Reducing Deltaproteobacteria.</title>
        <authorList>
            <person name="Badalamenti J.P."/>
            <person name="Krajmalnik-Brown R."/>
            <person name="Torres C.I."/>
            <person name="Bond D.R."/>
        </authorList>
    </citation>
    <scope>NUCLEOTIDE SEQUENCE [LARGE SCALE GENOMIC DNA]</scope>
    <source>
        <strain evidence="1 2">Red1</strain>
    </source>
</reference>
<sequence>MVPVLLLAGCSLPSRPVPVVRDPGAGVRVYLQPLPQETHRLKFVISSITARRADGGEVALLDDPREIRPDDLIGHQHRLVAANLPPGDYLGLNLQIEDATLMTDEGENDLLVPEEPIAIDEAFRVRADQTTALFLSLSPDRIVTAGYRFTPRFSLWGSRPVLPGLKGVVTNNAAGTLTLFEKKTPTVTNVVALGRGPGEVVFDAARSRAYIALSGEDAVAVFDLVNESVRAMITLRPGDGPVEMALSPDGSILVSANAGSRSISVIDAVSFVERERLLLNDRPSSVFFDPQGERAYVLQESSGMLTHVDAHQGRIIDTVHLEESPVRGAVSDDGKALYLITADSADLLVVNAATLRVQGRKYVGHGALCIEVDPFDGLIYVGLSSGDVMVLDPGFDLPVDTLSTSGGVAYLSLDTEENTLFALIPEHRRLEKFDLVSKKLLGAIEVDEGGYAVSVTGER</sequence>
<dbReference type="InterPro" id="IPR015943">
    <property type="entry name" value="WD40/YVTN_repeat-like_dom_sf"/>
</dbReference>